<name>A0ABN1DYQ8_9PROT</name>
<reference evidence="1 2" key="1">
    <citation type="journal article" date="2019" name="Int. J. Syst. Evol. Microbiol.">
        <title>The Global Catalogue of Microorganisms (GCM) 10K type strain sequencing project: providing services to taxonomists for standard genome sequencing and annotation.</title>
        <authorList>
            <consortium name="The Broad Institute Genomics Platform"/>
            <consortium name="The Broad Institute Genome Sequencing Center for Infectious Disease"/>
            <person name="Wu L."/>
            <person name="Ma J."/>
        </authorList>
    </citation>
    <scope>NUCLEOTIDE SEQUENCE [LARGE SCALE GENOMIC DNA]</scope>
    <source>
        <strain evidence="1 2">JCM 15089</strain>
    </source>
</reference>
<gene>
    <name evidence="1" type="ORF">GCM10008942_00040</name>
</gene>
<evidence type="ECO:0000313" key="1">
    <source>
        <dbReference type="EMBL" id="GAA0555592.1"/>
    </source>
</evidence>
<organism evidence="1 2">
    <name type="scientific">Rhizomicrobium electricum</name>
    <dbReference type="NCBI Taxonomy" id="480070"/>
    <lineage>
        <taxon>Bacteria</taxon>
        <taxon>Pseudomonadati</taxon>
        <taxon>Pseudomonadota</taxon>
        <taxon>Alphaproteobacteria</taxon>
        <taxon>Micropepsales</taxon>
        <taxon>Micropepsaceae</taxon>
        <taxon>Rhizomicrobium</taxon>
    </lineage>
</organism>
<sequence>MHSFGGREMSFWLLVAIVVVIAATATKGKLGINIKRVKCPRCGKDLPTVRRPANAHQAMWGGWTCSCGCEVDKWGKEIAS</sequence>
<accession>A0ABN1DYQ8</accession>
<evidence type="ECO:0000313" key="2">
    <source>
        <dbReference type="Proteomes" id="UP001499951"/>
    </source>
</evidence>
<dbReference type="Proteomes" id="UP001499951">
    <property type="component" value="Unassembled WGS sequence"/>
</dbReference>
<dbReference type="EMBL" id="BAAADD010000001">
    <property type="protein sequence ID" value="GAA0555592.1"/>
    <property type="molecule type" value="Genomic_DNA"/>
</dbReference>
<comment type="caution">
    <text evidence="1">The sequence shown here is derived from an EMBL/GenBank/DDBJ whole genome shotgun (WGS) entry which is preliminary data.</text>
</comment>
<keyword evidence="2" id="KW-1185">Reference proteome</keyword>
<protein>
    <submittedName>
        <fullName evidence="1">Uncharacterized protein</fullName>
    </submittedName>
</protein>
<proteinExistence type="predicted"/>